<dbReference type="EMBL" id="CYKH01001882">
    <property type="protein sequence ID" value="CUG90990.1"/>
    <property type="molecule type" value="Genomic_DNA"/>
</dbReference>
<gene>
    <name evidence="2" type="ORF">BSAL_29625</name>
</gene>
<organism evidence="2 3">
    <name type="scientific">Bodo saltans</name>
    <name type="common">Flagellated protozoan</name>
    <dbReference type="NCBI Taxonomy" id="75058"/>
    <lineage>
        <taxon>Eukaryota</taxon>
        <taxon>Discoba</taxon>
        <taxon>Euglenozoa</taxon>
        <taxon>Kinetoplastea</taxon>
        <taxon>Metakinetoplastina</taxon>
        <taxon>Eubodonida</taxon>
        <taxon>Bodonidae</taxon>
        <taxon>Bodo</taxon>
    </lineage>
</organism>
<dbReference type="OMA" id="HEMAQDE"/>
<evidence type="ECO:0000313" key="2">
    <source>
        <dbReference type="EMBL" id="CUG90990.1"/>
    </source>
</evidence>
<dbReference type="Proteomes" id="UP000051952">
    <property type="component" value="Unassembled WGS sequence"/>
</dbReference>
<protein>
    <submittedName>
        <fullName evidence="2">Uncharacterized protein</fullName>
    </submittedName>
</protein>
<accession>A0A0S4JHM0</accession>
<reference evidence="3" key="1">
    <citation type="submission" date="2015-09" db="EMBL/GenBank/DDBJ databases">
        <authorList>
            <consortium name="Pathogen Informatics"/>
        </authorList>
    </citation>
    <scope>NUCLEOTIDE SEQUENCE [LARGE SCALE GENOMIC DNA]</scope>
    <source>
        <strain evidence="3">Lake Konstanz</strain>
    </source>
</reference>
<feature type="region of interest" description="Disordered" evidence="1">
    <location>
        <begin position="206"/>
        <end position="240"/>
    </location>
</feature>
<feature type="compositionally biased region" description="Acidic residues" evidence="1">
    <location>
        <begin position="219"/>
        <end position="239"/>
    </location>
</feature>
<proteinExistence type="predicted"/>
<dbReference type="VEuPathDB" id="TriTrypDB:BSAL_29625"/>
<sequence>MLSNTGGFRSRNVAKTMERHRSVATVATTLCHHLTKGGKCPLYTFEQTLRRELVNAKEKELKKQAIELLKLEHEMAQDETTAATVSLVDFSPSQENIAKVIAAVKQEKAYQDWSLDRDVAKRLLELKRYSCPYSHLVQTEVAPSTSNATTEGQSPIVSIVECAKVFRQFSVFQKLIALAMLAGSVVVPCRLVLDVEDLLRGRKRRAYEKERAAQPKATDDDEEESDEEEDFEPSEEEVEREGSRLVRVAIVDAAKASLNLGCLPVLLSHVVQHFDLCLGDHNDEPTKHEDRASSSSSSANPEASATFLWSLKRRRNSIQELLQATIDLATAESHQARRPCIVVVFISQSGSKCDVLVVIKTSAQ</sequence>
<evidence type="ECO:0000256" key="1">
    <source>
        <dbReference type="SAM" id="MobiDB-lite"/>
    </source>
</evidence>
<dbReference type="AlphaFoldDB" id="A0A0S4JHM0"/>
<name>A0A0S4JHM0_BODSA</name>
<keyword evidence="3" id="KW-1185">Reference proteome</keyword>
<evidence type="ECO:0000313" key="3">
    <source>
        <dbReference type="Proteomes" id="UP000051952"/>
    </source>
</evidence>
<dbReference type="OrthoDB" id="10262005at2759"/>